<dbReference type="PANTHER" id="PTHR30290:SF9">
    <property type="entry name" value="OLIGOPEPTIDE-BINDING PROTEIN APPA"/>
    <property type="match status" value="1"/>
</dbReference>
<dbReference type="InterPro" id="IPR039424">
    <property type="entry name" value="SBP_5"/>
</dbReference>
<gene>
    <name evidence="6" type="ORF">ACH4WX_07470</name>
</gene>
<dbReference type="PANTHER" id="PTHR30290">
    <property type="entry name" value="PERIPLASMIC BINDING COMPONENT OF ABC TRANSPORTER"/>
    <property type="match status" value="1"/>
</dbReference>
<dbReference type="Proteomes" id="UP001611263">
    <property type="component" value="Unassembled WGS sequence"/>
</dbReference>
<organism evidence="6 7">
    <name type="scientific">Nocardia carnea</name>
    <dbReference type="NCBI Taxonomy" id="37328"/>
    <lineage>
        <taxon>Bacteria</taxon>
        <taxon>Bacillati</taxon>
        <taxon>Actinomycetota</taxon>
        <taxon>Actinomycetes</taxon>
        <taxon>Mycobacteriales</taxon>
        <taxon>Nocardiaceae</taxon>
        <taxon>Nocardia</taxon>
    </lineage>
</organism>
<evidence type="ECO:0000256" key="4">
    <source>
        <dbReference type="SAM" id="MobiDB-lite"/>
    </source>
</evidence>
<evidence type="ECO:0000313" key="6">
    <source>
        <dbReference type="EMBL" id="MFI1460546.1"/>
    </source>
</evidence>
<keyword evidence="2" id="KW-0813">Transport</keyword>
<reference evidence="6 7" key="1">
    <citation type="submission" date="2024-10" db="EMBL/GenBank/DDBJ databases">
        <title>The Natural Products Discovery Center: Release of the First 8490 Sequenced Strains for Exploring Actinobacteria Biosynthetic Diversity.</title>
        <authorList>
            <person name="Kalkreuter E."/>
            <person name="Kautsar S.A."/>
            <person name="Yang D."/>
            <person name="Bader C.D."/>
            <person name="Teijaro C.N."/>
            <person name="Fluegel L."/>
            <person name="Davis C.M."/>
            <person name="Simpson J.R."/>
            <person name="Lauterbach L."/>
            <person name="Steele A.D."/>
            <person name="Gui C."/>
            <person name="Meng S."/>
            <person name="Li G."/>
            <person name="Viehrig K."/>
            <person name="Ye F."/>
            <person name="Su P."/>
            <person name="Kiefer A.F."/>
            <person name="Nichols A."/>
            <person name="Cepeda A.J."/>
            <person name="Yan W."/>
            <person name="Fan B."/>
            <person name="Jiang Y."/>
            <person name="Adhikari A."/>
            <person name="Zheng C.-J."/>
            <person name="Schuster L."/>
            <person name="Cowan T.M."/>
            <person name="Smanski M.J."/>
            <person name="Chevrette M.G."/>
            <person name="De Carvalho L.P.S."/>
            <person name="Shen B."/>
        </authorList>
    </citation>
    <scope>NUCLEOTIDE SEQUENCE [LARGE SCALE GENOMIC DNA]</scope>
    <source>
        <strain evidence="6 7">NPDC020568</strain>
    </source>
</reference>
<dbReference type="SUPFAM" id="SSF53850">
    <property type="entry name" value="Periplasmic binding protein-like II"/>
    <property type="match status" value="1"/>
</dbReference>
<dbReference type="InterPro" id="IPR006311">
    <property type="entry name" value="TAT_signal"/>
</dbReference>
<dbReference type="RefSeq" id="WP_033242079.1">
    <property type="nucleotide sequence ID" value="NZ_JBIRUQ010000001.1"/>
</dbReference>
<proteinExistence type="inferred from homology"/>
<evidence type="ECO:0000313" key="7">
    <source>
        <dbReference type="Proteomes" id="UP001611263"/>
    </source>
</evidence>
<keyword evidence="7" id="KW-1185">Reference proteome</keyword>
<evidence type="ECO:0000256" key="1">
    <source>
        <dbReference type="ARBA" id="ARBA00005695"/>
    </source>
</evidence>
<dbReference type="Pfam" id="PF00496">
    <property type="entry name" value="SBP_bac_5"/>
    <property type="match status" value="1"/>
</dbReference>
<evidence type="ECO:0000256" key="3">
    <source>
        <dbReference type="ARBA" id="ARBA00022729"/>
    </source>
</evidence>
<dbReference type="InterPro" id="IPR000914">
    <property type="entry name" value="SBP_5_dom"/>
</dbReference>
<comment type="similarity">
    <text evidence="1">Belongs to the bacterial solute-binding protein 5 family.</text>
</comment>
<dbReference type="EMBL" id="JBIRUQ010000001">
    <property type="protein sequence ID" value="MFI1460546.1"/>
    <property type="molecule type" value="Genomic_DNA"/>
</dbReference>
<dbReference type="Gene3D" id="3.40.190.10">
    <property type="entry name" value="Periplasmic binding protein-like II"/>
    <property type="match status" value="1"/>
</dbReference>
<name>A0ABW7THP6_9NOCA</name>
<protein>
    <submittedName>
        <fullName evidence="6">ABC transporter substrate-binding protein</fullName>
    </submittedName>
</protein>
<feature type="domain" description="Solute-binding protein family 5" evidence="5">
    <location>
        <begin position="98"/>
        <end position="428"/>
    </location>
</feature>
<dbReference type="PIRSF" id="PIRSF002741">
    <property type="entry name" value="MppA"/>
    <property type="match status" value="1"/>
</dbReference>
<sequence>MTSPTGFRPTRRSLLIGASLAGLAGVAGLSGCGPSSRSGPAAGPGSTPVSGGTLRAAFAGGGAQETLDPHRANLFLEASRSKMIFEKLADVGPDMSAVPRLAEGWEPNAEGTEWTIRLRAAVFHDGRPVRPADVLYSLRRITDPHEGFRARANFAMVDIGGSKVLDDRTLRLRLTRPYTEFPNSLAAFGAFIVPEGAQRFDEPIGSGPFRFADWAPGRSLTLDAFGEYWEGRPYLDRLEYLITNEESARINALVSGTVQYAHDVTAATAQTYAGRADIVFTRLANSGMNGFAMKTDRAPFDEPDARRALFALTNRQELVDAALGGAGSIGNDLFGKGYQYYAGDLPQREQDLGLARRLIASSGLAEHEIVIDTADAGTGMAASANVFADQLRAAGLRASVRQRDAGTYWSDILREGTLCAYRSGGMPIESHISQRLLSNSSTNATAWRDPEFDARYAAAIATVDPGQRAGIYHEMQQTLHDRGGFLIWGFADWIVATSGNVGGVVESPANSLDWARFDRVWLA</sequence>
<dbReference type="CDD" id="cd08503">
    <property type="entry name" value="PBP2_NikA_DppA_OppA_like_17"/>
    <property type="match status" value="1"/>
</dbReference>
<dbReference type="Gene3D" id="3.10.105.10">
    <property type="entry name" value="Dipeptide-binding Protein, Domain 3"/>
    <property type="match status" value="1"/>
</dbReference>
<dbReference type="Gene3D" id="3.90.76.10">
    <property type="entry name" value="Dipeptide-binding Protein, Domain 1"/>
    <property type="match status" value="1"/>
</dbReference>
<evidence type="ECO:0000256" key="2">
    <source>
        <dbReference type="ARBA" id="ARBA00022448"/>
    </source>
</evidence>
<keyword evidence="3" id="KW-0732">Signal</keyword>
<comment type="caution">
    <text evidence="6">The sequence shown here is derived from an EMBL/GenBank/DDBJ whole genome shotgun (WGS) entry which is preliminary data.</text>
</comment>
<dbReference type="GeneID" id="93509727"/>
<dbReference type="InterPro" id="IPR030678">
    <property type="entry name" value="Peptide/Ni-bd"/>
</dbReference>
<feature type="region of interest" description="Disordered" evidence="4">
    <location>
        <begin position="31"/>
        <end position="52"/>
    </location>
</feature>
<evidence type="ECO:0000259" key="5">
    <source>
        <dbReference type="Pfam" id="PF00496"/>
    </source>
</evidence>
<accession>A0ABW7THP6</accession>
<dbReference type="PROSITE" id="PS51318">
    <property type="entry name" value="TAT"/>
    <property type="match status" value="1"/>
</dbReference>